<keyword evidence="2 3" id="KW-0813">Transport</keyword>
<evidence type="ECO:0000259" key="4">
    <source>
        <dbReference type="Pfam" id="PF00329"/>
    </source>
</evidence>
<comment type="similarity">
    <text evidence="1 3">Belongs to the complex I 30 kDa subunit family.</text>
</comment>
<dbReference type="InterPro" id="IPR020396">
    <property type="entry name" value="NADH_UbQ_OxRdtase_CS"/>
</dbReference>
<keyword evidence="3" id="KW-1278">Translocase</keyword>
<accession>A0A8F4MFQ5</accession>
<gene>
    <name evidence="5" type="primary">nad9</name>
</gene>
<feature type="domain" description="NADH:ubiquinone oxidoreductase 30kDa subunit" evidence="4">
    <location>
        <begin position="43"/>
        <end position="151"/>
    </location>
</feature>
<sequence>MERSEHANSSSTAAPDTGSNYSVPYILGNSHGSISAPLPLLWFPKAHTYTRFLVLIDIRGVDYPSRTRRFAVVYNSTSTRYSPRICVQTCVDEITRISPVVRPFPSACWWEREVWDMFGVYSINHPDLRRILTDYGFDGHPLRKDSPISGYVEVRYDDPDKRVVSAEPIEITQEFRYFEFASPWEQ</sequence>
<geneLocation type="mitochondrion" evidence="5"/>
<dbReference type="PROSITE" id="PS00542">
    <property type="entry name" value="COMPLEX1_30K"/>
    <property type="match status" value="1"/>
</dbReference>
<organism evidence="5">
    <name type="scientific">Ephedra przewalskii</name>
    <dbReference type="NCBI Taxonomy" id="257425"/>
    <lineage>
        <taxon>Eukaryota</taxon>
        <taxon>Viridiplantae</taxon>
        <taxon>Streptophyta</taxon>
        <taxon>Embryophyta</taxon>
        <taxon>Tracheophyta</taxon>
        <taxon>Spermatophyta</taxon>
        <taxon>Gnetopsida</taxon>
        <taxon>Gnetidae</taxon>
        <taxon>Ephedrales</taxon>
        <taxon>Ephedraceae</taxon>
        <taxon>Ephedra</taxon>
    </lineage>
</organism>
<reference evidence="5" key="1">
    <citation type="submission" date="2020-12" db="EMBL/GenBank/DDBJ databases">
        <title>Both Conifer II and Gnetales are characterized by a high frequency of ancient mitochondrial gene transfer to the nuclear genome.</title>
        <authorList>
            <person name="Kan S.L."/>
            <person name="Shen T."/>
            <person name="Ran J.H."/>
            <person name="Wang X.Q."/>
        </authorList>
    </citation>
    <scope>NUCLEOTIDE SEQUENCE</scope>
</reference>
<name>A0A8F4MFQ5_9SPER</name>
<protein>
    <submittedName>
        <fullName evidence="5">NADH dehydrogenase subunit 9</fullName>
    </submittedName>
</protein>
<dbReference type="PANTHER" id="PTHR10884:SF14">
    <property type="entry name" value="NADH DEHYDROGENASE [UBIQUINONE] IRON-SULFUR PROTEIN 3, MITOCHONDRIAL"/>
    <property type="match status" value="1"/>
</dbReference>
<dbReference type="EMBL" id="MW354232">
    <property type="protein sequence ID" value="QXE43915.1"/>
    <property type="molecule type" value="Genomic_DNA"/>
</dbReference>
<dbReference type="Pfam" id="PF00329">
    <property type="entry name" value="Complex1_30kDa"/>
    <property type="match status" value="1"/>
</dbReference>
<proteinExistence type="inferred from homology"/>
<evidence type="ECO:0000256" key="3">
    <source>
        <dbReference type="RuleBase" id="RU003456"/>
    </source>
</evidence>
<dbReference type="Gene3D" id="3.30.460.80">
    <property type="entry name" value="NADH:ubiquinone oxidoreductase, 30kDa subunit"/>
    <property type="match status" value="1"/>
</dbReference>
<keyword evidence="3" id="KW-0520">NAD</keyword>
<dbReference type="InterPro" id="IPR001268">
    <property type="entry name" value="NADH_UbQ_OxRdtase_30kDa_su"/>
</dbReference>
<evidence type="ECO:0000256" key="1">
    <source>
        <dbReference type="ARBA" id="ARBA00007569"/>
    </source>
</evidence>
<evidence type="ECO:0000313" key="5">
    <source>
        <dbReference type="EMBL" id="QXE43915.1"/>
    </source>
</evidence>
<dbReference type="InterPro" id="IPR037232">
    <property type="entry name" value="NADH_quin_OxRdtase_su_C/D-like"/>
</dbReference>
<keyword evidence="5" id="KW-0496">Mitochondrion</keyword>
<dbReference type="AlphaFoldDB" id="A0A8F4MFQ5"/>
<dbReference type="GO" id="GO:0016651">
    <property type="term" value="F:oxidoreductase activity, acting on NAD(P)H"/>
    <property type="evidence" value="ECO:0007669"/>
    <property type="project" value="InterPro"/>
</dbReference>
<dbReference type="GO" id="GO:0008137">
    <property type="term" value="F:NADH dehydrogenase (ubiquinone) activity"/>
    <property type="evidence" value="ECO:0007669"/>
    <property type="project" value="InterPro"/>
</dbReference>
<evidence type="ECO:0000256" key="2">
    <source>
        <dbReference type="ARBA" id="ARBA00022448"/>
    </source>
</evidence>
<dbReference type="PANTHER" id="PTHR10884">
    <property type="entry name" value="NADH DEHYDROGENASE UBIQUINONE IRON-SULFUR PROTEIN 3"/>
    <property type="match status" value="1"/>
</dbReference>
<dbReference type="SUPFAM" id="SSF143243">
    <property type="entry name" value="Nqo5-like"/>
    <property type="match status" value="1"/>
</dbReference>